<organism evidence="3 4">
    <name type="scientific">Asanoa ishikariensis</name>
    <dbReference type="NCBI Taxonomy" id="137265"/>
    <lineage>
        <taxon>Bacteria</taxon>
        <taxon>Bacillati</taxon>
        <taxon>Actinomycetota</taxon>
        <taxon>Actinomycetes</taxon>
        <taxon>Micromonosporales</taxon>
        <taxon>Micromonosporaceae</taxon>
        <taxon>Asanoa</taxon>
    </lineage>
</organism>
<keyword evidence="3" id="KW-0645">Protease</keyword>
<gene>
    <name evidence="3" type="ORF">SAMN05421684_0815</name>
</gene>
<feature type="compositionally biased region" description="Pro residues" evidence="1">
    <location>
        <begin position="27"/>
        <end position="44"/>
    </location>
</feature>
<dbReference type="Proteomes" id="UP000199632">
    <property type="component" value="Unassembled WGS sequence"/>
</dbReference>
<dbReference type="GO" id="GO:0004252">
    <property type="term" value="F:serine-type endopeptidase activity"/>
    <property type="evidence" value="ECO:0007669"/>
    <property type="project" value="InterPro"/>
</dbReference>
<protein>
    <submittedName>
        <fullName evidence="3">Putative serine protease PepD</fullName>
    </submittedName>
</protein>
<keyword evidence="2" id="KW-1133">Transmembrane helix</keyword>
<sequence>MTDLLSRTDPQNPWPPHQPAAAGPAGPGGPVPPWTPGPPNPGAPSGPRRGGRRVAVAAGALVLVLGGGVAGGVIGAHTDQSAAPAASTAANATNVSSESATLASVAARTSPSVVTIMVQVPGGTVEGSGVIVDNQGRIITNNHVVEQATNGATVQLSDGRTLPAQILRTDPSHDLALLRVDSSGLTPATLGDSSSVQVGDTVLAFGSPLGLSGTVTSGIVSALDRDAQDLNLSGLIQTDAPINSGNSGGPLVDAAGQVIAINVANASTSQGGGSIGIGFAIPIDTAESILS</sequence>
<dbReference type="STRING" id="137265.SAMN05421684_0815"/>
<feature type="region of interest" description="Disordered" evidence="1">
    <location>
        <begin position="1"/>
        <end position="51"/>
    </location>
</feature>
<keyword evidence="4" id="KW-1185">Reference proteome</keyword>
<keyword evidence="2" id="KW-0472">Membrane</keyword>
<dbReference type="InterPro" id="IPR009003">
    <property type="entry name" value="Peptidase_S1_PA"/>
</dbReference>
<dbReference type="OrthoDB" id="9788136at2"/>
<feature type="transmembrane region" description="Helical" evidence="2">
    <location>
        <begin position="54"/>
        <end position="74"/>
    </location>
</feature>
<dbReference type="InterPro" id="IPR001940">
    <property type="entry name" value="Peptidase_S1C"/>
</dbReference>
<dbReference type="SUPFAM" id="SSF50494">
    <property type="entry name" value="Trypsin-like serine proteases"/>
    <property type="match status" value="1"/>
</dbReference>
<dbReference type="RefSeq" id="WP_090787305.1">
    <property type="nucleotide sequence ID" value="NZ_BOND01000015.1"/>
</dbReference>
<dbReference type="PRINTS" id="PR00834">
    <property type="entry name" value="PROTEASES2C"/>
</dbReference>
<dbReference type="GO" id="GO:0006515">
    <property type="term" value="P:protein quality control for misfolded or incompletely synthesized proteins"/>
    <property type="evidence" value="ECO:0007669"/>
    <property type="project" value="TreeGrafter"/>
</dbReference>
<evidence type="ECO:0000256" key="1">
    <source>
        <dbReference type="SAM" id="MobiDB-lite"/>
    </source>
</evidence>
<dbReference type="Gene3D" id="2.40.10.120">
    <property type="match status" value="1"/>
</dbReference>
<dbReference type="Pfam" id="PF13365">
    <property type="entry name" value="Trypsin_2"/>
    <property type="match status" value="1"/>
</dbReference>
<dbReference type="PANTHER" id="PTHR22939:SF129">
    <property type="entry name" value="SERINE PROTEASE HTRA2, MITOCHONDRIAL"/>
    <property type="match status" value="1"/>
</dbReference>
<proteinExistence type="predicted"/>
<name>A0A1H3LKQ4_9ACTN</name>
<accession>A0A1H3LKQ4</accession>
<reference evidence="4" key="1">
    <citation type="submission" date="2016-10" db="EMBL/GenBank/DDBJ databases">
        <authorList>
            <person name="Varghese N."/>
            <person name="Submissions S."/>
        </authorList>
    </citation>
    <scope>NUCLEOTIDE SEQUENCE [LARGE SCALE GENOMIC DNA]</scope>
    <source>
        <strain evidence="4">DSM 44718</strain>
    </source>
</reference>
<dbReference type="PANTHER" id="PTHR22939">
    <property type="entry name" value="SERINE PROTEASE FAMILY S1C HTRA-RELATED"/>
    <property type="match status" value="1"/>
</dbReference>
<evidence type="ECO:0000313" key="3">
    <source>
        <dbReference type="EMBL" id="SDY64880.1"/>
    </source>
</evidence>
<evidence type="ECO:0000313" key="4">
    <source>
        <dbReference type="Proteomes" id="UP000199632"/>
    </source>
</evidence>
<dbReference type="GO" id="GO:0042597">
    <property type="term" value="C:periplasmic space"/>
    <property type="evidence" value="ECO:0007669"/>
    <property type="project" value="TreeGrafter"/>
</dbReference>
<dbReference type="AlphaFoldDB" id="A0A1H3LKQ4"/>
<keyword evidence="2" id="KW-0812">Transmembrane</keyword>
<keyword evidence="3" id="KW-0378">Hydrolase</keyword>
<evidence type="ECO:0000256" key="2">
    <source>
        <dbReference type="SAM" id="Phobius"/>
    </source>
</evidence>
<dbReference type="EMBL" id="FNQB01000001">
    <property type="protein sequence ID" value="SDY64880.1"/>
    <property type="molecule type" value="Genomic_DNA"/>
</dbReference>